<dbReference type="InterPro" id="IPR025989">
    <property type="entry name" value="Virulence_F_dom"/>
</dbReference>
<accession>A0A382PGJ6</accession>
<feature type="non-terminal residue" evidence="2">
    <location>
        <position position="57"/>
    </location>
</feature>
<evidence type="ECO:0000313" key="2">
    <source>
        <dbReference type="EMBL" id="SVC71828.1"/>
    </source>
</evidence>
<reference evidence="2" key="1">
    <citation type="submission" date="2018-05" db="EMBL/GenBank/DDBJ databases">
        <authorList>
            <person name="Lanie J.A."/>
            <person name="Ng W.-L."/>
            <person name="Kazmierczak K.M."/>
            <person name="Andrzejewski T.M."/>
            <person name="Davidsen T.M."/>
            <person name="Wayne K.J."/>
            <person name="Tettelin H."/>
            <person name="Glass J.I."/>
            <person name="Rusch D."/>
            <person name="Podicherti R."/>
            <person name="Tsui H.-C.T."/>
            <person name="Winkler M.E."/>
        </authorList>
    </citation>
    <scope>NUCLEOTIDE SEQUENCE</scope>
</reference>
<dbReference type="EMBL" id="UINC01106868">
    <property type="protein sequence ID" value="SVC71828.1"/>
    <property type="molecule type" value="Genomic_DNA"/>
</dbReference>
<gene>
    <name evidence="2" type="ORF">METZ01_LOCUS324682</name>
</gene>
<dbReference type="AlphaFoldDB" id="A0A382PGJ6"/>
<evidence type="ECO:0000259" key="1">
    <source>
        <dbReference type="Pfam" id="PF13769"/>
    </source>
</evidence>
<organism evidence="2">
    <name type="scientific">marine metagenome</name>
    <dbReference type="NCBI Taxonomy" id="408172"/>
    <lineage>
        <taxon>unclassified sequences</taxon>
        <taxon>metagenomes</taxon>
        <taxon>ecological metagenomes</taxon>
    </lineage>
</organism>
<dbReference type="Pfam" id="PF13769">
    <property type="entry name" value="Virulence_fact"/>
    <property type="match status" value="1"/>
</dbReference>
<name>A0A382PGJ6_9ZZZZ</name>
<sequence length="57" mass="6688">MYWKEIPVQVQATKDSETQSLPLDSRFQEAVDAISMMEGSYGSDEYLDAWEWGEYFE</sequence>
<proteinExistence type="predicted"/>
<feature type="domain" description="Virulence factor" evidence="1">
    <location>
        <begin position="2"/>
        <end position="55"/>
    </location>
</feature>
<protein>
    <recommendedName>
        <fullName evidence="1">Virulence factor domain-containing protein</fullName>
    </recommendedName>
</protein>